<organism evidence="2 3">
    <name type="scientific">Candidatus Staskawiczbacteria bacterium RIFOXYC1_FULL_38_18</name>
    <dbReference type="NCBI Taxonomy" id="1802229"/>
    <lineage>
        <taxon>Bacteria</taxon>
        <taxon>Candidatus Staskawicziibacteriota</taxon>
    </lineage>
</organism>
<proteinExistence type="predicted"/>
<sequence length="149" mass="17503">MAYKPHKFIRDKLLKTQNQRKFWRGFLIEGGFFLITSFSAVVVAFWLNKLALIKKLYLTANFLQDFLLDFIVITFFVLLFIFKNKKLSKFKEIIYKGFFLIVCFWGGMTIFNLFLPVFGSILIMGVLIFLWLEKPSIWAHDVLVTLGLA</sequence>
<evidence type="ECO:0000313" key="2">
    <source>
        <dbReference type="EMBL" id="OGZ85292.1"/>
    </source>
</evidence>
<protein>
    <submittedName>
        <fullName evidence="2">Uncharacterized protein</fullName>
    </submittedName>
</protein>
<gene>
    <name evidence="2" type="ORF">A2401_00970</name>
</gene>
<dbReference type="AlphaFoldDB" id="A0A1G2JE06"/>
<evidence type="ECO:0000313" key="3">
    <source>
        <dbReference type="Proteomes" id="UP000177751"/>
    </source>
</evidence>
<feature type="transmembrane region" description="Helical" evidence="1">
    <location>
        <begin position="62"/>
        <end position="81"/>
    </location>
</feature>
<dbReference type="Proteomes" id="UP000177751">
    <property type="component" value="Unassembled WGS sequence"/>
</dbReference>
<keyword evidence="1" id="KW-1133">Transmembrane helix</keyword>
<keyword evidence="1" id="KW-0812">Transmembrane</keyword>
<evidence type="ECO:0000256" key="1">
    <source>
        <dbReference type="SAM" id="Phobius"/>
    </source>
</evidence>
<reference evidence="2 3" key="1">
    <citation type="journal article" date="2016" name="Nat. Commun.">
        <title>Thousands of microbial genomes shed light on interconnected biogeochemical processes in an aquifer system.</title>
        <authorList>
            <person name="Anantharaman K."/>
            <person name="Brown C.T."/>
            <person name="Hug L.A."/>
            <person name="Sharon I."/>
            <person name="Castelle C.J."/>
            <person name="Probst A.J."/>
            <person name="Thomas B.C."/>
            <person name="Singh A."/>
            <person name="Wilkins M.J."/>
            <person name="Karaoz U."/>
            <person name="Brodie E.L."/>
            <person name="Williams K.H."/>
            <person name="Hubbard S.S."/>
            <person name="Banfield J.F."/>
        </authorList>
    </citation>
    <scope>NUCLEOTIDE SEQUENCE [LARGE SCALE GENOMIC DNA]</scope>
</reference>
<accession>A0A1G2JE06</accession>
<comment type="caution">
    <text evidence="2">The sequence shown here is derived from an EMBL/GenBank/DDBJ whole genome shotgun (WGS) entry which is preliminary data.</text>
</comment>
<feature type="transmembrane region" description="Helical" evidence="1">
    <location>
        <begin position="93"/>
        <end position="108"/>
    </location>
</feature>
<dbReference type="EMBL" id="MHPP01000004">
    <property type="protein sequence ID" value="OGZ85292.1"/>
    <property type="molecule type" value="Genomic_DNA"/>
</dbReference>
<feature type="transmembrane region" description="Helical" evidence="1">
    <location>
        <begin position="21"/>
        <end position="47"/>
    </location>
</feature>
<keyword evidence="1" id="KW-0472">Membrane</keyword>
<dbReference type="STRING" id="1802229.A2401_00970"/>
<name>A0A1G2JE06_9BACT</name>